<name>A0ABR7IHA4_9FIRM</name>
<feature type="compositionally biased region" description="Basic and acidic residues" evidence="1">
    <location>
        <begin position="21"/>
        <end position="31"/>
    </location>
</feature>
<evidence type="ECO:0000313" key="3">
    <source>
        <dbReference type="Proteomes" id="UP000649826"/>
    </source>
</evidence>
<sequence length="111" mass="12053">MAVAALPVAEGQQKSAISLAKDSDSEEKNQLEKKLESILENMEGVGKVQVMLMTDEKNSGESFMESARIQVTGVLISAQGGENPVTVHKIQQAVMALFQVEAHKIKIVKMK</sequence>
<accession>A0ABR7IHA4</accession>
<evidence type="ECO:0008006" key="4">
    <source>
        <dbReference type="Google" id="ProtNLM"/>
    </source>
</evidence>
<keyword evidence="3" id="KW-1185">Reference proteome</keyword>
<evidence type="ECO:0000313" key="2">
    <source>
        <dbReference type="EMBL" id="MBC5779193.1"/>
    </source>
</evidence>
<organism evidence="2 3">
    <name type="scientific">Blautia difficilis</name>
    <dbReference type="NCBI Taxonomy" id="2763027"/>
    <lineage>
        <taxon>Bacteria</taxon>
        <taxon>Bacillati</taxon>
        <taxon>Bacillota</taxon>
        <taxon>Clostridia</taxon>
        <taxon>Lachnospirales</taxon>
        <taxon>Lachnospiraceae</taxon>
        <taxon>Blautia</taxon>
    </lineage>
</organism>
<comment type="caution">
    <text evidence="2">The sequence shown here is derived from an EMBL/GenBank/DDBJ whole genome shotgun (WGS) entry which is preliminary data.</text>
</comment>
<dbReference type="EMBL" id="JACOQG010000006">
    <property type="protein sequence ID" value="MBC5779193.1"/>
    <property type="molecule type" value="Genomic_DNA"/>
</dbReference>
<proteinExistence type="predicted"/>
<dbReference type="Proteomes" id="UP000649826">
    <property type="component" value="Unassembled WGS sequence"/>
</dbReference>
<protein>
    <recommendedName>
        <fullName evidence="4">Stage III sporulation protein AG</fullName>
    </recommendedName>
</protein>
<feature type="region of interest" description="Disordered" evidence="1">
    <location>
        <begin position="1"/>
        <end position="31"/>
    </location>
</feature>
<gene>
    <name evidence="2" type="ORF">H8Z82_05890</name>
</gene>
<reference evidence="2 3" key="1">
    <citation type="submission" date="2020-08" db="EMBL/GenBank/DDBJ databases">
        <title>Genome public.</title>
        <authorList>
            <person name="Liu C."/>
            <person name="Sun Q."/>
        </authorList>
    </citation>
    <scope>NUCLEOTIDE SEQUENCE [LARGE SCALE GENOMIC DNA]</scope>
    <source>
        <strain evidence="2 3">M29</strain>
    </source>
</reference>
<evidence type="ECO:0000256" key="1">
    <source>
        <dbReference type="SAM" id="MobiDB-lite"/>
    </source>
</evidence>